<dbReference type="Proteomes" id="UP000198853">
    <property type="component" value="Unassembled WGS sequence"/>
</dbReference>
<dbReference type="AlphaFoldDB" id="A0A1G8JMY4"/>
<protein>
    <submittedName>
        <fullName evidence="2">Uncharacterized protein</fullName>
    </submittedName>
</protein>
<dbReference type="RefSeq" id="WP_090395775.1">
    <property type="nucleotide sequence ID" value="NZ_FNEN01000001.1"/>
</dbReference>
<evidence type="ECO:0000256" key="1">
    <source>
        <dbReference type="SAM" id="Phobius"/>
    </source>
</evidence>
<dbReference type="OrthoDB" id="2940341at2"/>
<accession>A0A1G8JMY4</accession>
<sequence>MLKSGNTWMIIIPGFLMIFLFIGGWLYITGEETIDHEDLQEHVQMNADMEGEQLDAEWNWTELPDEELEGEDYMGIVAYENGDVLAGDEFAEHELQLYQDDEVIHETEATVVDEGLIFEFPNRLETNDVYGYEGSISVQLPEAADEAEVHYLHTWMNHAGQGGEDPTFADPPFPGMDDYDNFWWVESETAE</sequence>
<gene>
    <name evidence="2" type="ORF">SAMN04488123_101309</name>
</gene>
<reference evidence="2 3" key="1">
    <citation type="submission" date="2016-10" db="EMBL/GenBank/DDBJ databases">
        <authorList>
            <person name="de Groot N.N."/>
        </authorList>
    </citation>
    <scope>NUCLEOTIDE SEQUENCE [LARGE SCALE GENOMIC DNA]</scope>
    <source>
        <strain evidence="2 3">DSM 21771</strain>
    </source>
</reference>
<feature type="transmembrane region" description="Helical" evidence="1">
    <location>
        <begin position="7"/>
        <end position="28"/>
    </location>
</feature>
<evidence type="ECO:0000313" key="2">
    <source>
        <dbReference type="EMBL" id="SDI32532.1"/>
    </source>
</evidence>
<keyword evidence="1" id="KW-0472">Membrane</keyword>
<name>A0A1G8JMY4_9BACI</name>
<keyword evidence="1" id="KW-1133">Transmembrane helix</keyword>
<evidence type="ECO:0000313" key="3">
    <source>
        <dbReference type="Proteomes" id="UP000198853"/>
    </source>
</evidence>
<keyword evidence="1" id="KW-0812">Transmembrane</keyword>
<keyword evidence="3" id="KW-1185">Reference proteome</keyword>
<proteinExistence type="predicted"/>
<organism evidence="2 3">
    <name type="scientific">Natribacillus halophilus</name>
    <dbReference type="NCBI Taxonomy" id="549003"/>
    <lineage>
        <taxon>Bacteria</taxon>
        <taxon>Bacillati</taxon>
        <taxon>Bacillota</taxon>
        <taxon>Bacilli</taxon>
        <taxon>Bacillales</taxon>
        <taxon>Bacillaceae</taxon>
        <taxon>Natribacillus</taxon>
    </lineage>
</organism>
<dbReference type="EMBL" id="FNEN01000001">
    <property type="protein sequence ID" value="SDI32532.1"/>
    <property type="molecule type" value="Genomic_DNA"/>
</dbReference>